<evidence type="ECO:0000259" key="4">
    <source>
        <dbReference type="Pfam" id="PF03763"/>
    </source>
</evidence>
<comment type="similarity">
    <text evidence="1">Belongs to the remorin family.</text>
</comment>
<comment type="caution">
    <text evidence="5">The sequence shown here is derived from an EMBL/GenBank/DDBJ whole genome shotgun (WGS) entry which is preliminary data.</text>
</comment>
<feature type="compositionally biased region" description="Polar residues" evidence="3">
    <location>
        <begin position="21"/>
        <end position="30"/>
    </location>
</feature>
<feature type="coiled-coil region" evidence="2">
    <location>
        <begin position="390"/>
        <end position="443"/>
    </location>
</feature>
<evidence type="ECO:0000256" key="2">
    <source>
        <dbReference type="SAM" id="Coils"/>
    </source>
</evidence>
<feature type="compositionally biased region" description="Low complexity" evidence="3">
    <location>
        <begin position="101"/>
        <end position="113"/>
    </location>
</feature>
<feature type="domain" description="Remorin C-terminal" evidence="4">
    <location>
        <begin position="356"/>
        <end position="459"/>
    </location>
</feature>
<keyword evidence="2" id="KW-0175">Coiled coil</keyword>
<gene>
    <name evidence="5" type="ORF">KP509_24G052100</name>
</gene>
<protein>
    <recommendedName>
        <fullName evidence="4">Remorin C-terminal domain-containing protein</fullName>
    </recommendedName>
</protein>
<proteinExistence type="inferred from homology"/>
<keyword evidence="6" id="KW-1185">Reference proteome</keyword>
<dbReference type="InterPro" id="IPR005516">
    <property type="entry name" value="Remorin_C"/>
</dbReference>
<evidence type="ECO:0000256" key="1">
    <source>
        <dbReference type="ARBA" id="ARBA00005711"/>
    </source>
</evidence>
<dbReference type="PANTHER" id="PTHR31471">
    <property type="entry name" value="OS02G0116800 PROTEIN"/>
    <property type="match status" value="1"/>
</dbReference>
<evidence type="ECO:0000313" key="5">
    <source>
        <dbReference type="EMBL" id="KAH7300232.1"/>
    </source>
</evidence>
<feature type="region of interest" description="Disordered" evidence="3">
    <location>
        <begin position="1"/>
        <end position="38"/>
    </location>
</feature>
<feature type="region of interest" description="Disordered" evidence="3">
    <location>
        <begin position="182"/>
        <end position="204"/>
    </location>
</feature>
<dbReference type="OrthoDB" id="1900877at2759"/>
<dbReference type="EMBL" id="CM035429">
    <property type="protein sequence ID" value="KAH7300232.1"/>
    <property type="molecule type" value="Genomic_DNA"/>
</dbReference>
<reference evidence="5" key="1">
    <citation type="submission" date="2021-08" db="EMBL/GenBank/DDBJ databases">
        <title>WGS assembly of Ceratopteris richardii.</title>
        <authorList>
            <person name="Marchant D.B."/>
            <person name="Chen G."/>
            <person name="Jenkins J."/>
            <person name="Shu S."/>
            <person name="Leebens-Mack J."/>
            <person name="Grimwood J."/>
            <person name="Schmutz J."/>
            <person name="Soltis P."/>
            <person name="Soltis D."/>
            <person name="Chen Z.-H."/>
        </authorList>
    </citation>
    <scope>NUCLEOTIDE SEQUENCE</scope>
    <source>
        <strain evidence="5">Whitten #5841</strain>
        <tissue evidence="5">Leaf</tissue>
    </source>
</reference>
<evidence type="ECO:0000256" key="3">
    <source>
        <dbReference type="SAM" id="MobiDB-lite"/>
    </source>
</evidence>
<accession>A0A8T2RV02</accession>
<dbReference type="EMBL" id="CM035429">
    <property type="protein sequence ID" value="KAH7300230.1"/>
    <property type="molecule type" value="Genomic_DNA"/>
</dbReference>
<evidence type="ECO:0000313" key="6">
    <source>
        <dbReference type="Proteomes" id="UP000825935"/>
    </source>
</evidence>
<dbReference type="AlphaFoldDB" id="A0A8T2RV02"/>
<organism evidence="5 6">
    <name type="scientific">Ceratopteris richardii</name>
    <name type="common">Triangle waterfern</name>
    <dbReference type="NCBI Taxonomy" id="49495"/>
    <lineage>
        <taxon>Eukaryota</taxon>
        <taxon>Viridiplantae</taxon>
        <taxon>Streptophyta</taxon>
        <taxon>Embryophyta</taxon>
        <taxon>Tracheophyta</taxon>
        <taxon>Polypodiopsida</taxon>
        <taxon>Polypodiidae</taxon>
        <taxon>Polypodiales</taxon>
        <taxon>Pteridineae</taxon>
        <taxon>Pteridaceae</taxon>
        <taxon>Parkerioideae</taxon>
        <taxon>Ceratopteris</taxon>
    </lineage>
</organism>
<dbReference type="Pfam" id="PF03763">
    <property type="entry name" value="Remorin_C"/>
    <property type="match status" value="1"/>
</dbReference>
<name>A0A8T2RV02_CERRI</name>
<dbReference type="Proteomes" id="UP000825935">
    <property type="component" value="Chromosome 24"/>
</dbReference>
<sequence length="468" mass="50779">MHGACVVDEPGAEKMIANPGTPDSGSTSSFEFPMDDGATAKSAATPMVHHLCFGPSKWDDAGKWLANPPPSGRAKVIPLHGCSVTSIPKRFPTRQTKDNASVSSPDESSVDSSNGDVSLPLLQEQRVLDCSKGDGAMLDGDNCIGSGLPVDSRHGFEANGFAFPAPPCHERATNTFDLHASHDKSSSTKELSVSHESINGDKLTEPSAWDRASYAMPEPSLRSVSMRDMGTEMTPIASQEPSRTGTPVQSTTPQMRSPVSSGPSTPHRATATSSPPQRLGNVIQVHGDKVLASDRVTVPSEPVVIEEQQQTRRASETLGVQLGKINVIAWGNNPEDGDSSKLLKRIDLEEVKRNVLEARATAWEEAEQSKFVARFEREEAKIQAWENLEKAKAEAEMRRIEVKIEKIRSHAHEKLMNKLAATKRRAEERRAIAEARRSEQAAKVVATANHIRQTGRMPSPIFGCAFCP</sequence>
<feature type="region of interest" description="Disordered" evidence="3">
    <location>
        <begin position="236"/>
        <end position="279"/>
    </location>
</feature>
<feature type="compositionally biased region" description="Polar residues" evidence="3">
    <location>
        <begin position="188"/>
        <end position="197"/>
    </location>
</feature>
<feature type="region of interest" description="Disordered" evidence="3">
    <location>
        <begin position="87"/>
        <end position="118"/>
    </location>
</feature>
<feature type="compositionally biased region" description="Polar residues" evidence="3">
    <location>
        <begin position="236"/>
        <end position="264"/>
    </location>
</feature>
<dbReference type="PANTHER" id="PTHR31471:SF1">
    <property type="entry name" value="OS12G0613600 PROTEIN"/>
    <property type="match status" value="1"/>
</dbReference>